<dbReference type="RefSeq" id="WP_093022069.1">
    <property type="nucleotide sequence ID" value="NZ_FPBK01000001.1"/>
</dbReference>
<keyword evidence="1 2" id="KW-0732">Signal</keyword>
<dbReference type="PROSITE" id="PS50853">
    <property type="entry name" value="FN3"/>
    <property type="match status" value="1"/>
</dbReference>
<dbReference type="Proteomes" id="UP000199138">
    <property type="component" value="Unassembled WGS sequence"/>
</dbReference>
<dbReference type="InterPro" id="IPR012334">
    <property type="entry name" value="Pectin_lyas_fold"/>
</dbReference>
<dbReference type="OrthoDB" id="8901262at2"/>
<dbReference type="InterPro" id="IPR036116">
    <property type="entry name" value="FN3_sf"/>
</dbReference>
<dbReference type="InterPro" id="IPR059226">
    <property type="entry name" value="Choice_anch_Q_dom"/>
</dbReference>
<dbReference type="SUPFAM" id="SSF51126">
    <property type="entry name" value="Pectin lyase-like"/>
    <property type="match status" value="2"/>
</dbReference>
<feature type="signal peptide" evidence="2">
    <location>
        <begin position="1"/>
        <end position="21"/>
    </location>
</feature>
<dbReference type="InterPro" id="IPR013783">
    <property type="entry name" value="Ig-like_fold"/>
</dbReference>
<dbReference type="SUPFAM" id="SSF49265">
    <property type="entry name" value="Fibronectin type III"/>
    <property type="match status" value="1"/>
</dbReference>
<organism evidence="4 5">
    <name type="scientific">Pustulibacterium marinum</name>
    <dbReference type="NCBI Taxonomy" id="1224947"/>
    <lineage>
        <taxon>Bacteria</taxon>
        <taxon>Pseudomonadati</taxon>
        <taxon>Bacteroidota</taxon>
        <taxon>Flavobacteriia</taxon>
        <taxon>Flavobacteriales</taxon>
        <taxon>Flavobacteriaceae</taxon>
        <taxon>Pustulibacterium</taxon>
    </lineage>
</organism>
<evidence type="ECO:0000313" key="4">
    <source>
        <dbReference type="EMBL" id="SFU28075.1"/>
    </source>
</evidence>
<keyword evidence="5" id="KW-1185">Reference proteome</keyword>
<dbReference type="InterPro" id="IPR011050">
    <property type="entry name" value="Pectin_lyase_fold/virulence"/>
</dbReference>
<dbReference type="STRING" id="1224947.SAMN05216480_101320"/>
<reference evidence="4 5" key="1">
    <citation type="submission" date="2016-10" db="EMBL/GenBank/DDBJ databases">
        <authorList>
            <person name="de Groot N.N."/>
        </authorList>
    </citation>
    <scope>NUCLEOTIDE SEQUENCE [LARGE SCALE GENOMIC DNA]</scope>
    <source>
        <strain evidence="4 5">CGMCC 1.12333</strain>
    </source>
</reference>
<dbReference type="Gene3D" id="2.160.20.10">
    <property type="entry name" value="Single-stranded right-handed beta-helix, Pectin lyase-like"/>
    <property type="match status" value="2"/>
</dbReference>
<accession>A0A1I7EW15</accession>
<dbReference type="InterPro" id="IPR003961">
    <property type="entry name" value="FN3_dom"/>
</dbReference>
<evidence type="ECO:0000313" key="5">
    <source>
        <dbReference type="Proteomes" id="UP000199138"/>
    </source>
</evidence>
<dbReference type="EMBL" id="FPBK01000001">
    <property type="protein sequence ID" value="SFU28075.1"/>
    <property type="molecule type" value="Genomic_DNA"/>
</dbReference>
<dbReference type="AlphaFoldDB" id="A0A1I7EW15"/>
<name>A0A1I7EW15_9FLAO</name>
<protein>
    <submittedName>
        <fullName evidence="4">Por secretion system C-terminal sorting domain-containing protein</fullName>
    </submittedName>
</protein>
<gene>
    <name evidence="4" type="ORF">SAMN05216480_101320</name>
</gene>
<proteinExistence type="predicted"/>
<dbReference type="NCBIfam" id="NF041518">
    <property type="entry name" value="choice_anch_Q"/>
    <property type="match status" value="2"/>
</dbReference>
<dbReference type="Pfam" id="PF00041">
    <property type="entry name" value="fn3"/>
    <property type="match status" value="1"/>
</dbReference>
<dbReference type="CDD" id="cd00063">
    <property type="entry name" value="FN3"/>
    <property type="match status" value="1"/>
</dbReference>
<dbReference type="Gene3D" id="2.60.40.10">
    <property type="entry name" value="Immunoglobulins"/>
    <property type="match status" value="2"/>
</dbReference>
<dbReference type="InterPro" id="IPR026444">
    <property type="entry name" value="Secre_tail"/>
</dbReference>
<sequence>MKKLLLVVLFVLAGTAVNLHAQSTYYVKQDATGTADGSSWANAYTTLQQAEDNAPDGADIWVAAGTYIGDAYNRGVRILEISNSHNWYGGFSGSETQLSQRNPETNVTIISGDALGNGSADAAAVADNAYHLVCVNATADILFDGITFEEAHANGGGINAKGGVLLFRGVDNSVELNNNVVFNNCTIEKNYANNDALYYIQESMYYYASVDLQFNACRIVNNRSYYLFQEIYDSWDNSYASYDTKHIYFTSCLIAENTSSTRGIFELDLALPCDIRFINNTIVNNSFSTYYDLITCDWGTMSTFQNSVQLYNNIISIPLNSSLINNETAIPNNANTIGNHMYFDANNESNSSIFEDYDNGDYHLAANSPAISAASNAYLLTNMSTDADNNPREISSLDIGAYEYLSCDLDNLEATSGNATSLTVSWEANTSISGPYSLTIVEAGESIANGTTITGVTSSPYTFTGLEQNTTYNIYIEYSCSDLTTTTNNMVQGTTAAFIYVDANATGANDGSSWTDAYTTLDAALTAVSGNNNTVLYVAKGTYTPDATSTTVPFTIASDNLRIYGGFEGTETSLSDRDDSLVFTTNATIISGDLSGNDTTGDFTTNRVDNSARLIELNADNVTLNGLVFSGGHANGSNNPVINTASAITSLTLQYCKITDNYATGVFIDWRNFTESIEMENVLIDGNKTTNGVVLFQSSNTNDITVSLANIQFTNNTYNADWGAIWFRRGNTSKIHTTISNGTFADNLNMYSSSNDYNLITQSSSAAADNILIIRNSIFWNNQYTNGSSVVTSTTAVSNPKSNEGNSQQFTVSNSIISLTNTNFTANTSDITSNNPNLDAAYMPTSASADVIDMGLNSYNTTTQDLAGNSRISNTTIDLGAYEYNAAPADVNAPTLAVQNITAYLDANGQVSITAQDIDNGTTDNTTATADLTLALDITSFDCSNVGTNSVTFSATDEAGNTDSTTATVTVVDNSLPTVTTQDITLDLGTDTSVTITPQDVIVTATDNCSVSNMTLDTDTFTTIGVYTVTVTVTDANNNQTIVSAIVTVEDTMSTVSEELETLKLYPNPASTFFTVKGNLILEQIQLFNTQGQLLLTTSENKVDVSNLSSGIYMVQITSEGKSVTKKLLLK</sequence>
<evidence type="ECO:0000259" key="3">
    <source>
        <dbReference type="PROSITE" id="PS50853"/>
    </source>
</evidence>
<feature type="domain" description="Fibronectin type-III" evidence="3">
    <location>
        <begin position="408"/>
        <end position="498"/>
    </location>
</feature>
<evidence type="ECO:0000256" key="1">
    <source>
        <dbReference type="ARBA" id="ARBA00022729"/>
    </source>
</evidence>
<dbReference type="NCBIfam" id="TIGR04183">
    <property type="entry name" value="Por_Secre_tail"/>
    <property type="match status" value="1"/>
</dbReference>
<dbReference type="Pfam" id="PF18962">
    <property type="entry name" value="Por_Secre_tail"/>
    <property type="match status" value="1"/>
</dbReference>
<evidence type="ECO:0000256" key="2">
    <source>
        <dbReference type="SAM" id="SignalP"/>
    </source>
</evidence>
<feature type="chain" id="PRO_5011636641" evidence="2">
    <location>
        <begin position="22"/>
        <end position="1131"/>
    </location>
</feature>